<accession>A0AAV3YNB7</accession>
<comment type="caution">
    <text evidence="1">The sequence shown here is derived from an EMBL/GenBank/DDBJ whole genome shotgun (WGS) entry which is preliminary data.</text>
</comment>
<evidence type="ECO:0000313" key="1">
    <source>
        <dbReference type="EMBL" id="GFN83767.1"/>
    </source>
</evidence>
<feature type="non-terminal residue" evidence="1">
    <location>
        <position position="1"/>
    </location>
</feature>
<dbReference type="InterPro" id="IPR041389">
    <property type="entry name" value="Importin_rep_6"/>
</dbReference>
<protein>
    <submittedName>
        <fullName evidence="1">Importin-5</fullName>
    </submittedName>
</protein>
<evidence type="ECO:0000313" key="2">
    <source>
        <dbReference type="Proteomes" id="UP000735302"/>
    </source>
</evidence>
<dbReference type="Gene3D" id="1.25.10.10">
    <property type="entry name" value="Leucine-rich Repeat Variant"/>
    <property type="match status" value="1"/>
</dbReference>
<dbReference type="Pfam" id="PF18829">
    <property type="entry name" value="Importin_rep_6"/>
    <property type="match status" value="1"/>
</dbReference>
<keyword evidence="2" id="KW-1185">Reference proteome</keyword>
<proteinExistence type="predicted"/>
<dbReference type="InterPro" id="IPR016024">
    <property type="entry name" value="ARM-type_fold"/>
</dbReference>
<dbReference type="AlphaFoldDB" id="A0AAV3YNB7"/>
<reference evidence="1 2" key="1">
    <citation type="journal article" date="2021" name="Elife">
        <title>Chloroplast acquisition without the gene transfer in kleptoplastic sea slugs, Plakobranchus ocellatus.</title>
        <authorList>
            <person name="Maeda T."/>
            <person name="Takahashi S."/>
            <person name="Yoshida T."/>
            <person name="Shimamura S."/>
            <person name="Takaki Y."/>
            <person name="Nagai Y."/>
            <person name="Toyoda A."/>
            <person name="Suzuki Y."/>
            <person name="Arimoto A."/>
            <person name="Ishii H."/>
            <person name="Satoh N."/>
            <person name="Nishiyama T."/>
            <person name="Hasebe M."/>
            <person name="Maruyama T."/>
            <person name="Minagawa J."/>
            <person name="Obokata J."/>
            <person name="Shigenobu S."/>
        </authorList>
    </citation>
    <scope>NUCLEOTIDE SEQUENCE [LARGE SCALE GENOMIC DNA]</scope>
</reference>
<dbReference type="SUPFAM" id="SSF48371">
    <property type="entry name" value="ARM repeat"/>
    <property type="match status" value="1"/>
</dbReference>
<dbReference type="EMBL" id="BLXT01001216">
    <property type="protein sequence ID" value="GFN83767.1"/>
    <property type="molecule type" value="Genomic_DNA"/>
</dbReference>
<dbReference type="InterPro" id="IPR011989">
    <property type="entry name" value="ARM-like"/>
</dbReference>
<dbReference type="Proteomes" id="UP000735302">
    <property type="component" value="Unassembled WGS sequence"/>
</dbReference>
<organism evidence="1 2">
    <name type="scientific">Plakobranchus ocellatus</name>
    <dbReference type="NCBI Taxonomy" id="259542"/>
    <lineage>
        <taxon>Eukaryota</taxon>
        <taxon>Metazoa</taxon>
        <taxon>Spiralia</taxon>
        <taxon>Lophotrochozoa</taxon>
        <taxon>Mollusca</taxon>
        <taxon>Gastropoda</taxon>
        <taxon>Heterobranchia</taxon>
        <taxon>Euthyneura</taxon>
        <taxon>Panpulmonata</taxon>
        <taxon>Sacoglossa</taxon>
        <taxon>Placobranchoidea</taxon>
        <taxon>Plakobranchidae</taxon>
        <taxon>Plakobranchus</taxon>
    </lineage>
</organism>
<sequence>DEEDAYVLSKIADVLHSFFGTHKESFLPVFEQIMPYFVKLLLPDRPWSDRQWALCVWDDVIEHTGPVSFKYKEFFLEQMVASITDKTAEVRQAAGYGIGMIGQHGGELYADVCAGMHKLWLWPAQIFFL</sequence>
<gene>
    <name evidence="1" type="ORF">PoB_001027300</name>
</gene>
<name>A0AAV3YNB7_9GAST</name>